<gene>
    <name evidence="2" type="ORF">PAUS00366_LOCUS21031</name>
</gene>
<organism evidence="2">
    <name type="scientific">Pseudo-nitzschia australis</name>
    <dbReference type="NCBI Taxonomy" id="44445"/>
    <lineage>
        <taxon>Eukaryota</taxon>
        <taxon>Sar</taxon>
        <taxon>Stramenopiles</taxon>
        <taxon>Ochrophyta</taxon>
        <taxon>Bacillariophyta</taxon>
        <taxon>Bacillariophyceae</taxon>
        <taxon>Bacillariophycidae</taxon>
        <taxon>Bacillariales</taxon>
        <taxon>Bacillariaceae</taxon>
        <taxon>Pseudo-nitzschia</taxon>
    </lineage>
</organism>
<evidence type="ECO:0000256" key="1">
    <source>
        <dbReference type="SAM" id="MobiDB-lite"/>
    </source>
</evidence>
<accession>A0A7S4EQ01</accession>
<name>A0A7S4EQ01_9STRA</name>
<protein>
    <submittedName>
        <fullName evidence="2">Uncharacterized protein</fullName>
    </submittedName>
</protein>
<dbReference type="EMBL" id="HBIX01031753">
    <property type="protein sequence ID" value="CAE0728247.1"/>
    <property type="molecule type" value="Transcribed_RNA"/>
</dbReference>
<dbReference type="AlphaFoldDB" id="A0A7S4EQ01"/>
<sequence length="265" mass="29614">MAEKNWRETLYIWDGIVTAGMPSPTTAPEDDSAPNESTPIPLLWKGSWVPMTGVPDATKAEAPKRNAFKRDIDAECNFEVQGIATPTKGEDGNVEQFLVAKLTEGTGWEMKDDEKKEVSHYKDESHDVLVKTIRWSGNQKDETESLIVAKGQHSEFGAFCSVGWMRPGCRWTLARRYLSEDDPRIKWSLNEFYKVVVKESINVGVGGGTAIGGDVETKKTTEKRLLHIPPWQAPVMHADFDNKNSDDSEESEDGGGKRKRVSKDQ</sequence>
<proteinExistence type="predicted"/>
<evidence type="ECO:0000313" key="2">
    <source>
        <dbReference type="EMBL" id="CAE0728247.1"/>
    </source>
</evidence>
<feature type="region of interest" description="Disordered" evidence="1">
    <location>
        <begin position="230"/>
        <end position="265"/>
    </location>
</feature>
<reference evidence="2" key="1">
    <citation type="submission" date="2021-01" db="EMBL/GenBank/DDBJ databases">
        <authorList>
            <person name="Corre E."/>
            <person name="Pelletier E."/>
            <person name="Niang G."/>
            <person name="Scheremetjew M."/>
            <person name="Finn R."/>
            <person name="Kale V."/>
            <person name="Holt S."/>
            <person name="Cochrane G."/>
            <person name="Meng A."/>
            <person name="Brown T."/>
            <person name="Cohen L."/>
        </authorList>
    </citation>
    <scope>NUCLEOTIDE SEQUENCE</scope>
    <source>
        <strain evidence="2">10249 10 AB</strain>
    </source>
</reference>